<gene>
    <name evidence="1" type="ORF">BBI01_01355</name>
</gene>
<dbReference type="AlphaFoldDB" id="A0A1B8ZZV7"/>
<accession>A0A1B8ZZV7</accession>
<comment type="caution">
    <text evidence="1">The sequence shown here is derived from an EMBL/GenBank/DDBJ whole genome shotgun (WGS) entry which is preliminary data.</text>
</comment>
<protein>
    <submittedName>
        <fullName evidence="1">Uncharacterized protein</fullName>
    </submittedName>
</protein>
<dbReference type="OrthoDB" id="1259981at2"/>
<sequence>METPIKYKFSDWLYNRFVENFRKKKIIEAFIFMDVLSNYQLFVEENNKASDQKRHTRELYARIVKALKDHTADKLLLTGAERIQEIDRELKIYEDDLRKIGCSENYIKQCSNERKTTYYGN</sequence>
<keyword evidence="2" id="KW-1185">Reference proteome</keyword>
<dbReference type="EMBL" id="MAYH01000001">
    <property type="protein sequence ID" value="OCA77138.1"/>
    <property type="molecule type" value="Genomic_DNA"/>
</dbReference>
<name>A0A1B8ZZV7_9FLAO</name>
<dbReference type="RefSeq" id="WP_065392892.1">
    <property type="nucleotide sequence ID" value="NZ_MAYH01000001.1"/>
</dbReference>
<evidence type="ECO:0000313" key="2">
    <source>
        <dbReference type="Proteomes" id="UP000092651"/>
    </source>
</evidence>
<proteinExistence type="predicted"/>
<dbReference type="Proteomes" id="UP000092651">
    <property type="component" value="Unassembled WGS sequence"/>
</dbReference>
<evidence type="ECO:0000313" key="1">
    <source>
        <dbReference type="EMBL" id="OCA77138.1"/>
    </source>
</evidence>
<reference evidence="1 2" key="1">
    <citation type="submission" date="2016-07" db="EMBL/GenBank/DDBJ databases">
        <authorList>
            <person name="Jeong J.-J."/>
            <person name="Kim D.W."/>
            <person name="Sang M.K."/>
            <person name="Choi I.-G."/>
            <person name="Kim K.D."/>
        </authorList>
    </citation>
    <scope>NUCLEOTIDE SEQUENCE [LARGE SCALE GENOMIC DNA]</scope>
    <source>
        <strain evidence="1 2">UTM-3</strain>
    </source>
</reference>
<organism evidence="1 2">
    <name type="scientific">Chryseobacterium artocarpi</name>
    <dbReference type="NCBI Taxonomy" id="1414727"/>
    <lineage>
        <taxon>Bacteria</taxon>
        <taxon>Pseudomonadati</taxon>
        <taxon>Bacteroidota</taxon>
        <taxon>Flavobacteriia</taxon>
        <taxon>Flavobacteriales</taxon>
        <taxon>Weeksellaceae</taxon>
        <taxon>Chryseobacterium group</taxon>
        <taxon>Chryseobacterium</taxon>
    </lineage>
</organism>